<evidence type="ECO:0000259" key="2">
    <source>
        <dbReference type="PROSITE" id="PS50994"/>
    </source>
</evidence>
<accession>A0A4Y2LZE2</accession>
<dbReference type="InterPro" id="IPR001584">
    <property type="entry name" value="Integrase_cat-core"/>
</dbReference>
<organism evidence="3 4">
    <name type="scientific">Araneus ventricosus</name>
    <name type="common">Orbweaver spider</name>
    <name type="synonym">Epeira ventricosa</name>
    <dbReference type="NCBI Taxonomy" id="182803"/>
    <lineage>
        <taxon>Eukaryota</taxon>
        <taxon>Metazoa</taxon>
        <taxon>Ecdysozoa</taxon>
        <taxon>Arthropoda</taxon>
        <taxon>Chelicerata</taxon>
        <taxon>Arachnida</taxon>
        <taxon>Araneae</taxon>
        <taxon>Araneomorphae</taxon>
        <taxon>Entelegynae</taxon>
        <taxon>Araneoidea</taxon>
        <taxon>Araneidae</taxon>
        <taxon>Araneus</taxon>
    </lineage>
</organism>
<feature type="non-terminal residue" evidence="3">
    <location>
        <position position="1"/>
    </location>
</feature>
<dbReference type="Gene3D" id="1.10.340.70">
    <property type="match status" value="1"/>
</dbReference>
<dbReference type="InterPro" id="IPR012337">
    <property type="entry name" value="RNaseH-like_sf"/>
</dbReference>
<feature type="domain" description="Integrase catalytic" evidence="2">
    <location>
        <begin position="196"/>
        <end position="386"/>
    </location>
</feature>
<feature type="region of interest" description="Disordered" evidence="1">
    <location>
        <begin position="515"/>
        <end position="542"/>
    </location>
</feature>
<dbReference type="PANTHER" id="PTHR47331:SF1">
    <property type="entry name" value="GAG-LIKE PROTEIN"/>
    <property type="match status" value="1"/>
</dbReference>
<protein>
    <recommendedName>
        <fullName evidence="2">Integrase catalytic domain-containing protein</fullName>
    </recommendedName>
</protein>
<dbReference type="InterPro" id="IPR040676">
    <property type="entry name" value="DUF5641"/>
</dbReference>
<proteinExistence type="predicted"/>
<feature type="compositionally biased region" description="Basic and acidic residues" evidence="1">
    <location>
        <begin position="523"/>
        <end position="534"/>
    </location>
</feature>
<comment type="caution">
    <text evidence="3">The sequence shown here is derived from an EMBL/GenBank/DDBJ whole genome shotgun (WGS) entry which is preliminary data.</text>
</comment>
<dbReference type="InterPro" id="IPR036397">
    <property type="entry name" value="RNaseH_sf"/>
</dbReference>
<name>A0A4Y2LZE2_ARAVE</name>
<evidence type="ECO:0000313" key="4">
    <source>
        <dbReference type="Proteomes" id="UP000499080"/>
    </source>
</evidence>
<evidence type="ECO:0000256" key="1">
    <source>
        <dbReference type="SAM" id="MobiDB-lite"/>
    </source>
</evidence>
<dbReference type="EMBL" id="BGPR01201359">
    <property type="protein sequence ID" value="GBN18797.1"/>
    <property type="molecule type" value="Genomic_DNA"/>
</dbReference>
<dbReference type="OrthoDB" id="6436262at2759"/>
<dbReference type="Pfam" id="PF17921">
    <property type="entry name" value="Integrase_H2C2"/>
    <property type="match status" value="1"/>
</dbReference>
<dbReference type="GO" id="GO:0015074">
    <property type="term" value="P:DNA integration"/>
    <property type="evidence" value="ECO:0007669"/>
    <property type="project" value="InterPro"/>
</dbReference>
<dbReference type="SUPFAM" id="SSF53098">
    <property type="entry name" value="Ribonuclease H-like"/>
    <property type="match status" value="1"/>
</dbReference>
<evidence type="ECO:0000313" key="3">
    <source>
        <dbReference type="EMBL" id="GBN18797.1"/>
    </source>
</evidence>
<dbReference type="Gene3D" id="3.30.420.10">
    <property type="entry name" value="Ribonuclease H-like superfamily/Ribonuclease H"/>
    <property type="match status" value="1"/>
</dbReference>
<dbReference type="Pfam" id="PF18701">
    <property type="entry name" value="DUF5641"/>
    <property type="match status" value="1"/>
</dbReference>
<dbReference type="PROSITE" id="PS50994">
    <property type="entry name" value="INTEGRASE"/>
    <property type="match status" value="1"/>
</dbReference>
<dbReference type="AlphaFoldDB" id="A0A4Y2LZE2"/>
<sequence length="553" mass="64222">YWPKSNIFPDEEIVNAEKRKTVVSVTNTEKEDKIYDIFSSYPKLLMVVSWIYRFIDNCRVKKNFRKLGSITVEERNRTEISLIKIAQRESFTGPQDKRLQKLQILEDENGLFRIKTRLSLKDDLKNFKFPIVLPSEHSIVEKLVRWKHCSLGHAGVQIVMTNLREEFWILKYGKTVRKVVKNCVICKRFDARPIETPTAPLPVDRLRAASVFEITGVDFAGPLYLKGNQKSWIVIYTCAVFRAIHLELTTSLTTESFLQSFRRYVARRGRPSVVYSDNGTNLVGANNLIKRINWETVAKYSTVNKIDWKFIPPSAPWWGGFWERLIGMVKRIIRKVLGQTSLNFEELNTVLCDCESVINGRPLTYVSDDTSDLEPLTPSMFLQEVREIGIPDLDLLDNKSLNKRFAYRQRLRQDLRKRFRSEYLGQLRQYERKIRSSPSIKIGDIVLISSDNMKRIDWPLGKVIEVFTSPDGNIRLVKLKTRSGEILRPTLRLYPLEVGEHQKELFQKCEPPAKTVTCDDSSAAERDSLDKAEPNEPTSRYGRRLKRVKRLVL</sequence>
<gene>
    <name evidence="3" type="ORF">AVEN_10099_1</name>
</gene>
<keyword evidence="4" id="KW-1185">Reference proteome</keyword>
<reference evidence="3 4" key="1">
    <citation type="journal article" date="2019" name="Sci. Rep.">
        <title>Orb-weaving spider Araneus ventricosus genome elucidates the spidroin gene catalogue.</title>
        <authorList>
            <person name="Kono N."/>
            <person name="Nakamura H."/>
            <person name="Ohtoshi R."/>
            <person name="Moran D.A.P."/>
            <person name="Shinohara A."/>
            <person name="Yoshida Y."/>
            <person name="Fujiwara M."/>
            <person name="Mori M."/>
            <person name="Tomita M."/>
            <person name="Arakawa K."/>
        </authorList>
    </citation>
    <scope>NUCLEOTIDE SEQUENCE [LARGE SCALE GENOMIC DNA]</scope>
</reference>
<dbReference type="InterPro" id="IPR041588">
    <property type="entry name" value="Integrase_H2C2"/>
</dbReference>
<dbReference type="PANTHER" id="PTHR47331">
    <property type="entry name" value="PHD-TYPE DOMAIN-CONTAINING PROTEIN"/>
    <property type="match status" value="1"/>
</dbReference>
<dbReference type="GO" id="GO:0003676">
    <property type="term" value="F:nucleic acid binding"/>
    <property type="evidence" value="ECO:0007669"/>
    <property type="project" value="InterPro"/>
</dbReference>
<dbReference type="Proteomes" id="UP000499080">
    <property type="component" value="Unassembled WGS sequence"/>
</dbReference>